<evidence type="ECO:0000256" key="3">
    <source>
        <dbReference type="ARBA" id="ARBA00022692"/>
    </source>
</evidence>
<evidence type="ECO:0000256" key="4">
    <source>
        <dbReference type="ARBA" id="ARBA00022824"/>
    </source>
</evidence>
<evidence type="ECO:0000256" key="2">
    <source>
        <dbReference type="ARBA" id="ARBA00009289"/>
    </source>
</evidence>
<dbReference type="PIRSF" id="PIRSF016089">
    <property type="entry name" value="SPC22"/>
    <property type="match status" value="1"/>
</dbReference>
<gene>
    <name evidence="9" type="ORF">SteCoe_25952</name>
</gene>
<dbReference type="EMBL" id="MPUH01000716">
    <property type="protein sequence ID" value="OMJ74994.1"/>
    <property type="molecule type" value="Genomic_DNA"/>
</dbReference>
<comment type="subcellular location">
    <subcellularLocation>
        <location evidence="1">Endoplasmic reticulum membrane</location>
        <topology evidence="1">Single-pass type II membrane protein</topology>
    </subcellularLocation>
</comment>
<evidence type="ECO:0000256" key="7">
    <source>
        <dbReference type="ARBA" id="ARBA00023136"/>
    </source>
</evidence>
<keyword evidence="7" id="KW-0472">Membrane</keyword>
<dbReference type="AlphaFoldDB" id="A0A1R2BE10"/>
<dbReference type="PANTHER" id="PTHR12804">
    <property type="entry name" value="MICROSOMAL SIGNAL PEPTIDASE 23 KD SUBUNIT SPC22/23"/>
    <property type="match status" value="1"/>
</dbReference>
<evidence type="ECO:0000256" key="8">
    <source>
        <dbReference type="ARBA" id="ARBA00029556"/>
    </source>
</evidence>
<dbReference type="InterPro" id="IPR007653">
    <property type="entry name" value="SPC3"/>
</dbReference>
<evidence type="ECO:0000313" key="10">
    <source>
        <dbReference type="Proteomes" id="UP000187209"/>
    </source>
</evidence>
<keyword evidence="3" id="KW-0812">Transmembrane</keyword>
<organism evidence="9 10">
    <name type="scientific">Stentor coeruleus</name>
    <dbReference type="NCBI Taxonomy" id="5963"/>
    <lineage>
        <taxon>Eukaryota</taxon>
        <taxon>Sar</taxon>
        <taxon>Alveolata</taxon>
        <taxon>Ciliophora</taxon>
        <taxon>Postciliodesmatophora</taxon>
        <taxon>Heterotrichea</taxon>
        <taxon>Heterotrichida</taxon>
        <taxon>Stentoridae</taxon>
        <taxon>Stentor</taxon>
    </lineage>
</organism>
<comment type="similarity">
    <text evidence="2">Belongs to the SPCS3 family.</text>
</comment>
<comment type="caution">
    <text evidence="9">The sequence shown here is derived from an EMBL/GenBank/DDBJ whole genome shotgun (WGS) entry which is preliminary data.</text>
</comment>
<evidence type="ECO:0000256" key="6">
    <source>
        <dbReference type="ARBA" id="ARBA00022989"/>
    </source>
</evidence>
<dbReference type="OrthoDB" id="282762at2759"/>
<dbReference type="GO" id="GO:0005787">
    <property type="term" value="C:signal peptidase complex"/>
    <property type="evidence" value="ECO:0007669"/>
    <property type="project" value="InterPro"/>
</dbReference>
<keyword evidence="5" id="KW-0735">Signal-anchor</keyword>
<evidence type="ECO:0000313" key="9">
    <source>
        <dbReference type="EMBL" id="OMJ74994.1"/>
    </source>
</evidence>
<name>A0A1R2BE10_9CILI</name>
<evidence type="ECO:0000256" key="1">
    <source>
        <dbReference type="ARBA" id="ARBA00004648"/>
    </source>
</evidence>
<dbReference type="GO" id="GO:0006465">
    <property type="term" value="P:signal peptide processing"/>
    <property type="evidence" value="ECO:0007669"/>
    <property type="project" value="InterPro"/>
</dbReference>
<accession>A0A1R2BE10</accession>
<proteinExistence type="inferred from homology"/>
<dbReference type="PANTHER" id="PTHR12804:SF0">
    <property type="entry name" value="SIGNAL PEPTIDASE COMPLEX SUBUNIT 3"/>
    <property type="match status" value="1"/>
</dbReference>
<dbReference type="GO" id="GO:0045047">
    <property type="term" value="P:protein targeting to ER"/>
    <property type="evidence" value="ECO:0007669"/>
    <property type="project" value="TreeGrafter"/>
</dbReference>
<keyword evidence="6" id="KW-1133">Transmembrane helix</keyword>
<evidence type="ECO:0000256" key="5">
    <source>
        <dbReference type="ARBA" id="ARBA00022968"/>
    </source>
</evidence>
<keyword evidence="10" id="KW-1185">Reference proteome</keyword>
<sequence>MGMMHNVTARLNSSFFFGVWLLAALAALNIASSFFIEQKFDVKSVSVTNMKLYKNTRYNWDEADMEFTLNADLTDIFNWNVKLIYLYLEIDYFNPERNQVIVWDKIIWRDQLKQIKVELTKNKGKYLIKTKSYDLIGRNATATLKWEVIPITGFVYKMQSESVPMQFLEKYSY</sequence>
<dbReference type="Proteomes" id="UP000187209">
    <property type="component" value="Unassembled WGS sequence"/>
</dbReference>
<protein>
    <recommendedName>
        <fullName evidence="8">Signal peptidase complex subunit 3</fullName>
    </recommendedName>
</protein>
<dbReference type="Pfam" id="PF04573">
    <property type="entry name" value="SPC22"/>
    <property type="match status" value="1"/>
</dbReference>
<keyword evidence="4" id="KW-0256">Endoplasmic reticulum</keyword>
<reference evidence="9 10" key="1">
    <citation type="submission" date="2016-11" db="EMBL/GenBank/DDBJ databases">
        <title>The macronuclear genome of Stentor coeruleus: a giant cell with tiny introns.</title>
        <authorList>
            <person name="Slabodnick M."/>
            <person name="Ruby J.G."/>
            <person name="Reiff S.B."/>
            <person name="Swart E.C."/>
            <person name="Gosai S."/>
            <person name="Prabakaran S."/>
            <person name="Witkowska E."/>
            <person name="Larue G.E."/>
            <person name="Fisher S."/>
            <person name="Freeman R.M."/>
            <person name="Gunawardena J."/>
            <person name="Chu W."/>
            <person name="Stover N.A."/>
            <person name="Gregory B.D."/>
            <person name="Nowacki M."/>
            <person name="Derisi J."/>
            <person name="Roy S.W."/>
            <person name="Marshall W.F."/>
            <person name="Sood P."/>
        </authorList>
    </citation>
    <scope>NUCLEOTIDE SEQUENCE [LARGE SCALE GENOMIC DNA]</scope>
    <source>
        <strain evidence="9">WM001</strain>
    </source>
</reference>